<evidence type="ECO:0000313" key="2">
    <source>
        <dbReference type="Proteomes" id="UP001138997"/>
    </source>
</evidence>
<name>A0A9X1N9H9_9ACTN</name>
<reference evidence="1" key="1">
    <citation type="submission" date="2021-11" db="EMBL/GenBank/DDBJ databases">
        <title>Streptomyces corallinus and Kineosporia corallina sp. nov., two new coral-derived marine actinobacteria.</title>
        <authorList>
            <person name="Buangrab K."/>
            <person name="Sutthacheep M."/>
            <person name="Yeemin T."/>
            <person name="Harunari E."/>
            <person name="Igarashi Y."/>
            <person name="Sripreechasak P."/>
            <person name="Kanchanasin P."/>
            <person name="Tanasupawat S."/>
            <person name="Phongsopitanun W."/>
        </authorList>
    </citation>
    <scope>NUCLEOTIDE SEQUENCE</scope>
    <source>
        <strain evidence="1">JCM 31032</strain>
    </source>
</reference>
<evidence type="ECO:0000313" key="1">
    <source>
        <dbReference type="EMBL" id="MCD5310852.1"/>
    </source>
</evidence>
<organism evidence="1 2">
    <name type="scientific">Kineosporia babensis</name>
    <dbReference type="NCBI Taxonomy" id="499548"/>
    <lineage>
        <taxon>Bacteria</taxon>
        <taxon>Bacillati</taxon>
        <taxon>Actinomycetota</taxon>
        <taxon>Actinomycetes</taxon>
        <taxon>Kineosporiales</taxon>
        <taxon>Kineosporiaceae</taxon>
        <taxon>Kineosporia</taxon>
    </lineage>
</organism>
<proteinExistence type="predicted"/>
<sequence length="49" mass="5372">MTIVAAAITLQTGLVAWGIARLVPKTKPLTIGRRDLPDRWSQGEWELAA</sequence>
<dbReference type="RefSeq" id="WP_231440028.1">
    <property type="nucleotide sequence ID" value="NZ_JAJOMB010000003.1"/>
</dbReference>
<dbReference type="AlphaFoldDB" id="A0A9X1N9H9"/>
<protein>
    <submittedName>
        <fullName evidence="1">Uncharacterized protein</fullName>
    </submittedName>
</protein>
<dbReference type="Proteomes" id="UP001138997">
    <property type="component" value="Unassembled WGS sequence"/>
</dbReference>
<accession>A0A9X1N9H9</accession>
<keyword evidence="2" id="KW-1185">Reference proteome</keyword>
<comment type="caution">
    <text evidence="1">The sequence shown here is derived from an EMBL/GenBank/DDBJ whole genome shotgun (WGS) entry which is preliminary data.</text>
</comment>
<gene>
    <name evidence="1" type="ORF">LR394_08095</name>
</gene>
<dbReference type="EMBL" id="JAJOMB010000003">
    <property type="protein sequence ID" value="MCD5310852.1"/>
    <property type="molecule type" value="Genomic_DNA"/>
</dbReference>